<dbReference type="HAMAP" id="MF_00210">
    <property type="entry name" value="EPSP_synth"/>
    <property type="match status" value="1"/>
</dbReference>
<dbReference type="Pfam" id="PF00275">
    <property type="entry name" value="EPSP_synthase"/>
    <property type="match status" value="1"/>
</dbReference>
<dbReference type="STRING" id="523846.Mfer_0369"/>
<evidence type="ECO:0000256" key="7">
    <source>
        <dbReference type="HAMAP-Rule" id="MF_00210"/>
    </source>
</evidence>
<accession>E3GXY9</accession>
<dbReference type="EC" id="2.5.1.19" evidence="7"/>
<evidence type="ECO:0000256" key="3">
    <source>
        <dbReference type="ARBA" id="ARBA00022605"/>
    </source>
</evidence>
<feature type="binding site" evidence="7">
    <location>
        <position position="167"/>
    </location>
    <ligand>
        <name>3-phosphoshikimate</name>
        <dbReference type="ChEBI" id="CHEBI:145989"/>
    </ligand>
</feature>
<feature type="binding site" evidence="7">
    <location>
        <position position="22"/>
    </location>
    <ligand>
        <name>3-phosphoshikimate</name>
        <dbReference type="ChEBI" id="CHEBI:145989"/>
    </ligand>
</feature>
<dbReference type="InterPro" id="IPR036968">
    <property type="entry name" value="Enolpyruvate_Tfrase_sf"/>
</dbReference>
<dbReference type="Gene3D" id="3.65.10.10">
    <property type="entry name" value="Enolpyruvate transferase domain"/>
    <property type="match status" value="2"/>
</dbReference>
<feature type="binding site" evidence="7">
    <location>
        <position position="379"/>
    </location>
    <ligand>
        <name>phosphoenolpyruvate</name>
        <dbReference type="ChEBI" id="CHEBI:58702"/>
    </ligand>
</feature>
<dbReference type="UniPathway" id="UPA00053">
    <property type="reaction ID" value="UER00089"/>
</dbReference>
<feature type="binding site" evidence="7">
    <location>
        <position position="338"/>
    </location>
    <ligand>
        <name>phosphoenolpyruvate</name>
        <dbReference type="ChEBI" id="CHEBI:58702"/>
    </ligand>
</feature>
<feature type="active site" description="Proton acceptor" evidence="7">
    <location>
        <position position="307"/>
    </location>
</feature>
<evidence type="ECO:0000256" key="2">
    <source>
        <dbReference type="ARBA" id="ARBA00009948"/>
    </source>
</evidence>
<comment type="catalytic activity">
    <reaction evidence="6">
        <text>3-phosphoshikimate + phosphoenolpyruvate = 5-O-(1-carboxyvinyl)-3-phosphoshikimate + phosphate</text>
        <dbReference type="Rhea" id="RHEA:21256"/>
        <dbReference type="ChEBI" id="CHEBI:43474"/>
        <dbReference type="ChEBI" id="CHEBI:57701"/>
        <dbReference type="ChEBI" id="CHEBI:58702"/>
        <dbReference type="ChEBI" id="CHEBI:145989"/>
        <dbReference type="EC" id="2.5.1.19"/>
    </reaction>
    <physiologicalReaction direction="left-to-right" evidence="6">
        <dbReference type="Rhea" id="RHEA:21257"/>
    </physiologicalReaction>
</comment>
<dbReference type="PANTHER" id="PTHR21090:SF5">
    <property type="entry name" value="PENTAFUNCTIONAL AROM POLYPEPTIDE"/>
    <property type="match status" value="1"/>
</dbReference>
<evidence type="ECO:0000256" key="6">
    <source>
        <dbReference type="ARBA" id="ARBA00044633"/>
    </source>
</evidence>
<feature type="binding site" evidence="7">
    <location>
        <position position="193"/>
    </location>
    <ligand>
        <name>3-phosphoshikimate</name>
        <dbReference type="ChEBI" id="CHEBI:145989"/>
    </ligand>
</feature>
<feature type="binding site" evidence="7">
    <location>
        <position position="26"/>
    </location>
    <ligand>
        <name>3-phosphoshikimate</name>
        <dbReference type="ChEBI" id="CHEBI:145989"/>
    </ligand>
</feature>
<keyword evidence="10" id="KW-1185">Reference proteome</keyword>
<feature type="binding site" evidence="7">
    <location>
        <position position="21"/>
    </location>
    <ligand>
        <name>3-phosphoshikimate</name>
        <dbReference type="ChEBI" id="CHEBI:145989"/>
    </ligand>
</feature>
<comment type="subcellular location">
    <subcellularLocation>
        <location evidence="7">Cytoplasm</location>
    </subcellularLocation>
</comment>
<feature type="binding site" evidence="7">
    <location>
        <position position="334"/>
    </location>
    <ligand>
        <name>3-phosphoshikimate</name>
        <dbReference type="ChEBI" id="CHEBI:145989"/>
    </ligand>
</feature>
<evidence type="ECO:0000256" key="5">
    <source>
        <dbReference type="ARBA" id="ARBA00023141"/>
    </source>
</evidence>
<dbReference type="SUPFAM" id="SSF55205">
    <property type="entry name" value="EPT/RTPC-like"/>
    <property type="match status" value="1"/>
</dbReference>
<dbReference type="Proteomes" id="UP000002315">
    <property type="component" value="Chromosome"/>
</dbReference>
<dbReference type="GO" id="GO:0008652">
    <property type="term" value="P:amino acid biosynthetic process"/>
    <property type="evidence" value="ECO:0007669"/>
    <property type="project" value="UniProtKB-KW"/>
</dbReference>
<reference evidence="9 10" key="1">
    <citation type="journal article" date="2010" name="Stand. Genomic Sci.">
        <title>Complete genome sequence of Methanothermus fervidus type strain (V24S).</title>
        <authorList>
            <person name="Anderson I."/>
            <person name="Djao O.D."/>
            <person name="Misra M."/>
            <person name="Chertkov O."/>
            <person name="Nolan M."/>
            <person name="Lucas S."/>
            <person name="Lapidus A."/>
            <person name="Del Rio T.G."/>
            <person name="Tice H."/>
            <person name="Cheng J.F."/>
            <person name="Tapia R."/>
            <person name="Han C."/>
            <person name="Goodwin L."/>
            <person name="Pitluck S."/>
            <person name="Liolios K."/>
            <person name="Ivanova N."/>
            <person name="Mavromatis K."/>
            <person name="Mikhailova N."/>
            <person name="Pati A."/>
            <person name="Brambilla E."/>
            <person name="Chen A."/>
            <person name="Palaniappan K."/>
            <person name="Land M."/>
            <person name="Hauser L."/>
            <person name="Chang Y.J."/>
            <person name="Jeffries C.D."/>
            <person name="Sikorski J."/>
            <person name="Spring S."/>
            <person name="Rohde M."/>
            <person name="Eichinger K."/>
            <person name="Huber H."/>
            <person name="Wirth R."/>
            <person name="Goker M."/>
            <person name="Detter J.C."/>
            <person name="Woyke T."/>
            <person name="Bristow J."/>
            <person name="Eisen J.A."/>
            <person name="Markowitz V."/>
            <person name="Hugenholtz P."/>
            <person name="Klenk H.P."/>
            <person name="Kyrpides N.C."/>
        </authorList>
    </citation>
    <scope>NUCLEOTIDE SEQUENCE [LARGE SCALE GENOMIC DNA]</scope>
    <source>
        <strain evidence="10">ATCC 43054 / DSM 2088 / JCM 10308 / V24 S</strain>
    </source>
</reference>
<dbReference type="CDD" id="cd01556">
    <property type="entry name" value="EPSP_synthase"/>
    <property type="match status" value="1"/>
</dbReference>
<gene>
    <name evidence="7" type="primary">aroA</name>
    <name evidence="9" type="ordered locus">Mfer_0369</name>
</gene>
<feature type="binding site" evidence="7">
    <location>
        <position position="167"/>
    </location>
    <ligand>
        <name>phosphoenolpyruvate</name>
        <dbReference type="ChEBI" id="CHEBI:58702"/>
    </ligand>
</feature>
<name>E3GXY9_METFV</name>
<evidence type="ECO:0000313" key="9">
    <source>
        <dbReference type="EMBL" id="ADP77171.1"/>
    </source>
</evidence>
<comment type="pathway">
    <text evidence="1">Metabolic intermediate biosynthesis; chorismate biosynthesis; chorismate from D-erythrose 4-phosphate and phosphoenolpyruvate: step 6/7.</text>
</comment>
<proteinExistence type="inferred from homology"/>
<dbReference type="GO" id="GO:0009073">
    <property type="term" value="P:aromatic amino acid family biosynthetic process"/>
    <property type="evidence" value="ECO:0007669"/>
    <property type="project" value="UniProtKB-KW"/>
</dbReference>
<dbReference type="InterPro" id="IPR006264">
    <property type="entry name" value="EPSP_synthase"/>
</dbReference>
<dbReference type="AlphaFoldDB" id="E3GXY9"/>
<evidence type="ECO:0000256" key="1">
    <source>
        <dbReference type="ARBA" id="ARBA00004811"/>
    </source>
</evidence>
<evidence type="ECO:0000256" key="4">
    <source>
        <dbReference type="ARBA" id="ARBA00022679"/>
    </source>
</evidence>
<dbReference type="NCBIfam" id="TIGR01356">
    <property type="entry name" value="aroA"/>
    <property type="match status" value="1"/>
</dbReference>
<dbReference type="GO" id="GO:0009423">
    <property type="term" value="P:chorismate biosynthetic process"/>
    <property type="evidence" value="ECO:0007669"/>
    <property type="project" value="UniProtKB-UniRule"/>
</dbReference>
<keyword evidence="3 7" id="KW-0028">Amino-acid biosynthesis</keyword>
<dbReference type="InterPro" id="IPR001986">
    <property type="entry name" value="Enolpyruvate_Tfrase_dom"/>
</dbReference>
<dbReference type="OrthoDB" id="43788at2157"/>
<evidence type="ECO:0000313" key="10">
    <source>
        <dbReference type="Proteomes" id="UP000002315"/>
    </source>
</evidence>
<dbReference type="PANTHER" id="PTHR21090">
    <property type="entry name" value="AROM/DEHYDROQUINATE SYNTHASE"/>
    <property type="match status" value="1"/>
</dbReference>
<feature type="binding site" evidence="7">
    <location>
        <position position="21"/>
    </location>
    <ligand>
        <name>phosphoenolpyruvate</name>
        <dbReference type="ChEBI" id="CHEBI:58702"/>
    </ligand>
</feature>
<feature type="binding site" evidence="7">
    <location>
        <position position="307"/>
    </location>
    <ligand>
        <name>3-phosphoshikimate</name>
        <dbReference type="ChEBI" id="CHEBI:145989"/>
    </ligand>
</feature>
<comment type="subunit">
    <text evidence="7">Monomer.</text>
</comment>
<comment type="similarity">
    <text evidence="2 7">Belongs to the EPSP synthase family.</text>
</comment>
<keyword evidence="5 7" id="KW-0057">Aromatic amino acid biosynthesis</keyword>
<dbReference type="PIRSF" id="PIRSF000505">
    <property type="entry name" value="EPSPS"/>
    <property type="match status" value="1"/>
</dbReference>
<organism evidence="9 10">
    <name type="scientific">Methanothermus fervidus (strain ATCC 43054 / DSM 2088 / JCM 10308 / V24 S)</name>
    <dbReference type="NCBI Taxonomy" id="523846"/>
    <lineage>
        <taxon>Archaea</taxon>
        <taxon>Methanobacteriati</taxon>
        <taxon>Methanobacteriota</taxon>
        <taxon>Methanomada group</taxon>
        <taxon>Methanobacteria</taxon>
        <taxon>Methanobacteriales</taxon>
        <taxon>Methanothermaceae</taxon>
        <taxon>Methanothermus</taxon>
    </lineage>
</organism>
<protein>
    <recommendedName>
        <fullName evidence="7">3-phosphoshikimate 1-carboxyvinyltransferase</fullName>
        <ecNumber evidence="7">2.5.1.19</ecNumber>
    </recommendedName>
    <alternativeName>
        <fullName evidence="7">5-enolpyruvylshikimate-3-phosphate synthase</fullName>
        <shortName evidence="7">EPSP synthase</shortName>
        <shortName evidence="7">EPSPS</shortName>
    </alternativeName>
</protein>
<feature type="binding site" evidence="7">
    <location>
        <position position="92"/>
    </location>
    <ligand>
        <name>phosphoenolpyruvate</name>
        <dbReference type="ChEBI" id="CHEBI:58702"/>
    </ligand>
</feature>
<feature type="binding site" evidence="7">
    <location>
        <position position="165"/>
    </location>
    <ligand>
        <name>3-phosphoshikimate</name>
        <dbReference type="ChEBI" id="CHEBI:145989"/>
    </ligand>
</feature>
<dbReference type="HOGENOM" id="CLU_024321_0_0_2"/>
<keyword evidence="4 7" id="KW-0808">Transferase</keyword>
<dbReference type="GO" id="GO:0003866">
    <property type="term" value="F:3-phosphoshikimate 1-carboxyvinyltransferase activity"/>
    <property type="evidence" value="ECO:0007669"/>
    <property type="project" value="UniProtKB-UniRule"/>
</dbReference>
<comment type="function">
    <text evidence="7">Catalyzes the transfer of the enolpyruvyl moiety of phosphoenolpyruvate (PEP) to the 5-hydroxyl of shikimate-3-phosphate (S3P) to produce enolpyruvyl shikimate-3-phosphate and inorganic phosphate.</text>
</comment>
<dbReference type="InterPro" id="IPR013792">
    <property type="entry name" value="RNA3'P_cycl/enolpyr_Trfase_a/b"/>
</dbReference>
<sequence>MDLIVKKTEGIEGNVKAPPSKSYTHRAVIIASLADNISHLKNPLVAKDTCSSVEACEAFGAKIDIKRNAWIVKGVNGKVITPENVIDVGNSGTTLRIMTAVAGLAKYYTILTGDKSIRSRPMQPLLNSLRDLGVVAFSSRNNGRAPIIVKGGYEGGYTEIPGNISSQFISALLIIGPYGSKPLKLKIIGELISKPYVDMTVEVMKKFDAKIEREKNTYYVEPNGYKSCKYSIEGDFSSASYIVGATAIAGGKVSIKNLFKDSKQADKLILDIISEMGVDIKIKKNEIIVCSDGELHGIDVNLKNSPDLLPTVAVLGAAAKGRTKIYGIRHARFKETDRIAMCAKELSKLGIKVKELDDGLIINGGNIKGGIVDSHNDHRLVMALTLLGLKKGIKIKNAEAYKISFPDFVKVMKELGCKIVEKP</sequence>
<dbReference type="GO" id="GO:0005737">
    <property type="term" value="C:cytoplasm"/>
    <property type="evidence" value="ECO:0007669"/>
    <property type="project" value="UniProtKB-SubCell"/>
</dbReference>
<keyword evidence="7" id="KW-0963">Cytoplasm</keyword>
<feature type="binding site" evidence="7">
    <location>
        <position position="166"/>
    </location>
    <ligand>
        <name>3-phosphoshikimate</name>
        <dbReference type="ChEBI" id="CHEBI:145989"/>
    </ligand>
</feature>
<comment type="caution">
    <text evidence="7">Lacks conserved residue(s) required for the propagation of feature annotation.</text>
</comment>
<dbReference type="KEGG" id="mfv:Mfer_0369"/>
<dbReference type="InterPro" id="IPR023193">
    <property type="entry name" value="EPSP_synthase_CS"/>
</dbReference>
<dbReference type="PROSITE" id="PS00104">
    <property type="entry name" value="EPSP_SYNTHASE_1"/>
    <property type="match status" value="1"/>
</dbReference>
<feature type="binding site" evidence="7">
    <location>
        <position position="120"/>
    </location>
    <ligand>
        <name>phosphoenolpyruvate</name>
        <dbReference type="ChEBI" id="CHEBI:58702"/>
    </ligand>
</feature>
<feature type="domain" description="Enolpyruvate transferase" evidence="8">
    <location>
        <begin position="6"/>
        <end position="412"/>
    </location>
</feature>
<evidence type="ECO:0000259" key="8">
    <source>
        <dbReference type="Pfam" id="PF00275"/>
    </source>
</evidence>
<dbReference type="EMBL" id="CP002278">
    <property type="protein sequence ID" value="ADP77171.1"/>
    <property type="molecule type" value="Genomic_DNA"/>
</dbReference>